<gene>
    <name evidence="4" type="ORF">CHLNCDRAFT_139944</name>
</gene>
<dbReference type="GO" id="GO:0005524">
    <property type="term" value="F:ATP binding"/>
    <property type="evidence" value="ECO:0007669"/>
    <property type="project" value="UniProtKB-KW"/>
</dbReference>
<dbReference type="eggNOG" id="KOG2355">
    <property type="taxonomic scope" value="Eukaryota"/>
</dbReference>
<proteinExistence type="predicted"/>
<keyword evidence="2" id="KW-0067">ATP-binding</keyword>
<evidence type="ECO:0000259" key="3">
    <source>
        <dbReference type="PROSITE" id="PS50893"/>
    </source>
</evidence>
<dbReference type="PANTHER" id="PTHR43158">
    <property type="entry name" value="SKFA PEPTIDE EXPORT ATP-BINDING PROTEIN SKFE"/>
    <property type="match status" value="1"/>
</dbReference>
<dbReference type="RefSeq" id="XP_005843796.1">
    <property type="nucleotide sequence ID" value="XM_005843734.1"/>
</dbReference>
<dbReference type="InParanoid" id="E1ZR93"/>
<keyword evidence="1" id="KW-0547">Nucleotide-binding</keyword>
<dbReference type="GeneID" id="17351127"/>
<dbReference type="PROSITE" id="PS50893">
    <property type="entry name" value="ABC_TRANSPORTER_2"/>
    <property type="match status" value="1"/>
</dbReference>
<dbReference type="STRING" id="554065.E1ZR93"/>
<dbReference type="PANTHER" id="PTHR43158:SF2">
    <property type="entry name" value="SKFA PEPTIDE EXPORT ATP-BINDING PROTEIN SKFE"/>
    <property type="match status" value="1"/>
</dbReference>
<dbReference type="Proteomes" id="UP000008141">
    <property type="component" value="Unassembled WGS sequence"/>
</dbReference>
<evidence type="ECO:0000256" key="1">
    <source>
        <dbReference type="ARBA" id="ARBA00022741"/>
    </source>
</evidence>
<keyword evidence="5" id="KW-1185">Reference proteome</keyword>
<dbReference type="EMBL" id="GL433861">
    <property type="protein sequence ID" value="EFN51694.1"/>
    <property type="molecule type" value="Genomic_DNA"/>
</dbReference>
<dbReference type="SUPFAM" id="SSF52540">
    <property type="entry name" value="P-loop containing nucleoside triphosphate hydrolases"/>
    <property type="match status" value="1"/>
</dbReference>
<dbReference type="Pfam" id="PF00005">
    <property type="entry name" value="ABC_tran"/>
    <property type="match status" value="1"/>
</dbReference>
<dbReference type="InterPro" id="IPR027417">
    <property type="entry name" value="P-loop_NTPase"/>
</dbReference>
<feature type="domain" description="ABC transporter" evidence="3">
    <location>
        <begin position="22"/>
        <end position="257"/>
    </location>
</feature>
<protein>
    <recommendedName>
        <fullName evidence="3">ABC transporter domain-containing protein</fullName>
    </recommendedName>
</protein>
<dbReference type="InterPro" id="IPR003439">
    <property type="entry name" value="ABC_transporter-like_ATP-bd"/>
</dbReference>
<dbReference type="OrthoDB" id="6512918at2759"/>
<sequence length="301" mass="32927">MTASPPLAAIASVAAGDTPDSVVVRCLSFSFPFSPPVIHDLSLELPRGSRCLLTGANGAGKTSLLQVLAGKYMVGQDTVRILGRPAFHDIQLVASGDLSYLGPQWRRDIAFAGNNVPMQGDIAAGQMLMGVEGVDPERRDRLIKLLDVDLSWRLNKVSDGQRRRVQICMGLLKPYQVLLLDEITVDMDVVGRLDLLAFFTQECEERGATIIYATHIFDGLESWPTHFAYLEGGRAVRGGPVSGIPELHTGSKLLHVVEGWLRQEKAERRRRQAAAGEQAAAPVAPRISHPLMPSKHMAFFR</sequence>
<dbReference type="GO" id="GO:0016887">
    <property type="term" value="F:ATP hydrolysis activity"/>
    <property type="evidence" value="ECO:0007669"/>
    <property type="project" value="InterPro"/>
</dbReference>
<dbReference type="AlphaFoldDB" id="E1ZR93"/>
<dbReference type="SMART" id="SM00382">
    <property type="entry name" value="AAA"/>
    <property type="match status" value="1"/>
</dbReference>
<dbReference type="InterPro" id="IPR003593">
    <property type="entry name" value="AAA+_ATPase"/>
</dbReference>
<dbReference type="OMA" id="WATHLYY"/>
<accession>E1ZR93</accession>
<evidence type="ECO:0000313" key="5">
    <source>
        <dbReference type="Proteomes" id="UP000008141"/>
    </source>
</evidence>
<evidence type="ECO:0000256" key="2">
    <source>
        <dbReference type="ARBA" id="ARBA00022840"/>
    </source>
</evidence>
<dbReference type="KEGG" id="cvr:CHLNCDRAFT_139944"/>
<dbReference type="Gene3D" id="3.40.50.300">
    <property type="entry name" value="P-loop containing nucleotide triphosphate hydrolases"/>
    <property type="match status" value="1"/>
</dbReference>
<evidence type="ECO:0000313" key="4">
    <source>
        <dbReference type="EMBL" id="EFN51694.1"/>
    </source>
</evidence>
<reference evidence="4 5" key="1">
    <citation type="journal article" date="2010" name="Plant Cell">
        <title>The Chlorella variabilis NC64A genome reveals adaptation to photosymbiosis, coevolution with viruses, and cryptic sex.</title>
        <authorList>
            <person name="Blanc G."/>
            <person name="Duncan G."/>
            <person name="Agarkova I."/>
            <person name="Borodovsky M."/>
            <person name="Gurnon J."/>
            <person name="Kuo A."/>
            <person name="Lindquist E."/>
            <person name="Lucas S."/>
            <person name="Pangilinan J."/>
            <person name="Polle J."/>
            <person name="Salamov A."/>
            <person name="Terry A."/>
            <person name="Yamada T."/>
            <person name="Dunigan D.D."/>
            <person name="Grigoriev I.V."/>
            <person name="Claverie J.M."/>
            <person name="Van Etten J.L."/>
        </authorList>
    </citation>
    <scope>NUCLEOTIDE SEQUENCE [LARGE SCALE GENOMIC DNA]</scope>
    <source>
        <strain evidence="4 5">NC64A</strain>
    </source>
</reference>
<dbReference type="FunCoup" id="E1ZR93">
    <property type="interactions" value="204"/>
</dbReference>
<organism evidence="5">
    <name type="scientific">Chlorella variabilis</name>
    <name type="common">Green alga</name>
    <dbReference type="NCBI Taxonomy" id="554065"/>
    <lineage>
        <taxon>Eukaryota</taxon>
        <taxon>Viridiplantae</taxon>
        <taxon>Chlorophyta</taxon>
        <taxon>core chlorophytes</taxon>
        <taxon>Trebouxiophyceae</taxon>
        <taxon>Chlorellales</taxon>
        <taxon>Chlorellaceae</taxon>
        <taxon>Chlorella clade</taxon>
        <taxon>Chlorella</taxon>
    </lineage>
</organism>
<name>E1ZR93_CHLVA</name>